<protein>
    <submittedName>
        <fullName evidence="3">FLYWCH-type domain-containing protein</fullName>
    </submittedName>
</protein>
<organism evidence="2 3">
    <name type="scientific">Panagrellus redivivus</name>
    <name type="common">Microworm</name>
    <dbReference type="NCBI Taxonomy" id="6233"/>
    <lineage>
        <taxon>Eukaryota</taxon>
        <taxon>Metazoa</taxon>
        <taxon>Ecdysozoa</taxon>
        <taxon>Nematoda</taxon>
        <taxon>Chromadorea</taxon>
        <taxon>Rhabditida</taxon>
        <taxon>Tylenchina</taxon>
        <taxon>Panagrolaimomorpha</taxon>
        <taxon>Panagrolaimoidea</taxon>
        <taxon>Panagrolaimidae</taxon>
        <taxon>Panagrellus</taxon>
    </lineage>
</organism>
<evidence type="ECO:0000313" key="3">
    <source>
        <dbReference type="WBParaSite" id="Pan_g16726.t1"/>
    </source>
</evidence>
<dbReference type="WBParaSite" id="Pan_g16726.t1">
    <property type="protein sequence ID" value="Pan_g16726.t1"/>
    <property type="gene ID" value="Pan_g16726"/>
</dbReference>
<feature type="compositionally biased region" description="Polar residues" evidence="1">
    <location>
        <begin position="113"/>
        <end position="126"/>
    </location>
</feature>
<evidence type="ECO:0000313" key="2">
    <source>
        <dbReference type="Proteomes" id="UP000492821"/>
    </source>
</evidence>
<accession>A0A7E4V663</accession>
<evidence type="ECO:0000256" key="1">
    <source>
        <dbReference type="SAM" id="MobiDB-lite"/>
    </source>
</evidence>
<feature type="region of interest" description="Disordered" evidence="1">
    <location>
        <begin position="622"/>
        <end position="710"/>
    </location>
</feature>
<feature type="compositionally biased region" description="Polar residues" evidence="1">
    <location>
        <begin position="512"/>
        <end position="523"/>
    </location>
</feature>
<keyword evidence="2" id="KW-1185">Reference proteome</keyword>
<feature type="region of interest" description="Disordered" evidence="1">
    <location>
        <begin position="95"/>
        <end position="130"/>
    </location>
</feature>
<feature type="region of interest" description="Disordered" evidence="1">
    <location>
        <begin position="368"/>
        <end position="609"/>
    </location>
</feature>
<name>A0A7E4V663_PANRE</name>
<proteinExistence type="predicted"/>
<feature type="compositionally biased region" description="Polar residues" evidence="1">
    <location>
        <begin position="473"/>
        <end position="489"/>
    </location>
</feature>
<sequence length="816" mass="89498">MTTTPTPRIPETENDKIFTDGSKADAYLRENMLKRQDDPTKTKYGFRQPFYCPLKSRKDVRCRFAATGYLTPGRIRIVTRRKHCHKVVPIPVENAKPHRLAEDQQQSDESDANDMNASSSVPVKTESTNDDIDFEHGHDITQDADHLDSTSNTFSPSSPPSISSVLTASPENDTTFASFVAHHSGTLMKIAVDMKLVFNFDGSQAATFSFHQQSSNVKLIFTALQNHVKVENFNAGGTVSSQLWQKSDSLQFLAEVCANTFNMSSARRSMPPTEGDVRVFLTEAQAQSFLRENMLNPIDKPRKTGYGYSRGYFCKYKARRHVKCRFAATGYAKNGEYRVETRYKHNHKMIAVASHEKVEVLLDSRGEESIAGDSDEEMPTSSNSRPVSAVSTNDFRRFTRSASRGPAASAPGKSIPRLSGPKPSSTTPNSPGASFTNNSSSLQPREKVKVVLDTSSEESSTDDSDEEMPTSSNSRPTMAVSTNDTQRLTRSASRGPSASAPRSAPTCRSPSKSACTTPNSSPDKSIANYSDEEVSTSSNIRPASRVPTNNPMRVTRSASRGPAVPASRSATTRRSAPKPANTTPKSPDEIITFDGDKEMPASSNGGPITRVSITHALRFKRRACSGPTATPTRITILRQAATKPSDNTRISSDESSTSDSDEERPTRSNTQPTAAARDNNTKHVRKGASRGPAVPPSRNQLARRIDPKPSDTAPNFKAFLKKYGGALVKIALELELVFTIDGITNESIVFTHNNRCADLEFTALDNNEAEVKTTKYVEVGPTFYKVNKKTKYDRSDDAKFLATIRTICAKFSNVLF</sequence>
<feature type="compositionally biased region" description="Polar residues" evidence="1">
    <location>
        <begin position="568"/>
        <end position="585"/>
    </location>
</feature>
<feature type="compositionally biased region" description="Polar residues" evidence="1">
    <location>
        <begin position="422"/>
        <end position="443"/>
    </location>
</feature>
<dbReference type="Proteomes" id="UP000492821">
    <property type="component" value="Unassembled WGS sequence"/>
</dbReference>
<reference evidence="3" key="2">
    <citation type="submission" date="2020-10" db="UniProtKB">
        <authorList>
            <consortium name="WormBaseParasite"/>
        </authorList>
    </citation>
    <scope>IDENTIFICATION</scope>
</reference>
<feature type="region of interest" description="Disordered" evidence="1">
    <location>
        <begin position="142"/>
        <end position="164"/>
    </location>
</feature>
<feature type="compositionally biased region" description="Low complexity" evidence="1">
    <location>
        <begin position="490"/>
        <end position="511"/>
    </location>
</feature>
<dbReference type="AlphaFoldDB" id="A0A7E4V663"/>
<feature type="compositionally biased region" description="Polar residues" evidence="1">
    <location>
        <begin position="535"/>
        <end position="558"/>
    </location>
</feature>
<feature type="compositionally biased region" description="Polar residues" evidence="1">
    <location>
        <begin position="379"/>
        <end position="393"/>
    </location>
</feature>
<feature type="compositionally biased region" description="Acidic residues" evidence="1">
    <location>
        <begin position="455"/>
        <end position="468"/>
    </location>
</feature>
<reference evidence="2" key="1">
    <citation type="journal article" date="2013" name="Genetics">
        <title>The draft genome and transcriptome of Panagrellus redivivus are shaped by the harsh demands of a free-living lifestyle.</title>
        <authorList>
            <person name="Srinivasan J."/>
            <person name="Dillman A.R."/>
            <person name="Macchietto M.G."/>
            <person name="Heikkinen L."/>
            <person name="Lakso M."/>
            <person name="Fracchia K.M."/>
            <person name="Antoshechkin I."/>
            <person name="Mortazavi A."/>
            <person name="Wong G."/>
            <person name="Sternberg P.W."/>
        </authorList>
    </citation>
    <scope>NUCLEOTIDE SEQUENCE [LARGE SCALE GENOMIC DNA]</scope>
    <source>
        <strain evidence="2">MT8872</strain>
    </source>
</reference>
<feature type="compositionally biased region" description="Low complexity" evidence="1">
    <location>
        <begin position="149"/>
        <end position="164"/>
    </location>
</feature>
<feature type="compositionally biased region" description="Low complexity" evidence="1">
    <location>
        <begin position="400"/>
        <end position="414"/>
    </location>
</feature>